<accession>A0A5P2G1A8</accession>
<gene>
    <name evidence="2" type="ORF">E0W69_002695</name>
</gene>
<dbReference type="AlphaFoldDB" id="A0A5P2G1A8"/>
<dbReference type="Pfam" id="PF01381">
    <property type="entry name" value="HTH_3"/>
    <property type="match status" value="1"/>
</dbReference>
<dbReference type="SUPFAM" id="SSF47413">
    <property type="entry name" value="lambda repressor-like DNA-binding domains"/>
    <property type="match status" value="1"/>
</dbReference>
<feature type="domain" description="HTH cro/C1-type" evidence="1">
    <location>
        <begin position="35"/>
        <end position="85"/>
    </location>
</feature>
<evidence type="ECO:0000259" key="1">
    <source>
        <dbReference type="PROSITE" id="PS50943"/>
    </source>
</evidence>
<organism evidence="2 3">
    <name type="scientific">Rhizosphaericola mali</name>
    <dbReference type="NCBI Taxonomy" id="2545455"/>
    <lineage>
        <taxon>Bacteria</taxon>
        <taxon>Pseudomonadati</taxon>
        <taxon>Bacteroidota</taxon>
        <taxon>Chitinophagia</taxon>
        <taxon>Chitinophagales</taxon>
        <taxon>Chitinophagaceae</taxon>
        <taxon>Rhizosphaericola</taxon>
    </lineage>
</organism>
<evidence type="ECO:0000313" key="2">
    <source>
        <dbReference type="EMBL" id="QES87620.1"/>
    </source>
</evidence>
<dbReference type="PROSITE" id="PS50943">
    <property type="entry name" value="HTH_CROC1"/>
    <property type="match status" value="1"/>
</dbReference>
<dbReference type="KEGG" id="arac:E0W69_002695"/>
<proteinExistence type="predicted"/>
<dbReference type="GO" id="GO:0003677">
    <property type="term" value="F:DNA binding"/>
    <property type="evidence" value="ECO:0007669"/>
    <property type="project" value="InterPro"/>
</dbReference>
<keyword evidence="3" id="KW-1185">Reference proteome</keyword>
<dbReference type="OrthoDB" id="9814553at2"/>
<dbReference type="SMART" id="SM00530">
    <property type="entry name" value="HTH_XRE"/>
    <property type="match status" value="1"/>
</dbReference>
<name>A0A5P2G1A8_9BACT</name>
<dbReference type="Gene3D" id="1.10.260.40">
    <property type="entry name" value="lambda repressor-like DNA-binding domains"/>
    <property type="match status" value="1"/>
</dbReference>
<evidence type="ECO:0000313" key="3">
    <source>
        <dbReference type="Proteomes" id="UP000292424"/>
    </source>
</evidence>
<dbReference type="EMBL" id="CP044016">
    <property type="protein sequence ID" value="QES87620.1"/>
    <property type="molecule type" value="Genomic_DNA"/>
</dbReference>
<reference evidence="2 3" key="1">
    <citation type="submission" date="2019-09" db="EMBL/GenBank/DDBJ databases">
        <title>Complete genome sequence of Arachidicoccus sp. B3-10 isolated from apple orchard soil.</title>
        <authorList>
            <person name="Kim H.S."/>
            <person name="Han K.-I."/>
            <person name="Suh M.K."/>
            <person name="Lee K.C."/>
            <person name="Eom M.K."/>
            <person name="Kim J.-S."/>
            <person name="Kang S.W."/>
            <person name="Sin Y."/>
            <person name="Lee J.-S."/>
        </authorList>
    </citation>
    <scope>NUCLEOTIDE SEQUENCE [LARGE SCALE GENOMIC DNA]</scope>
    <source>
        <strain evidence="2 3">B3-10</strain>
    </source>
</reference>
<dbReference type="Proteomes" id="UP000292424">
    <property type="component" value="Chromosome"/>
</dbReference>
<dbReference type="InterPro" id="IPR001387">
    <property type="entry name" value="Cro/C1-type_HTH"/>
</dbReference>
<dbReference type="InterPro" id="IPR010982">
    <property type="entry name" value="Lambda_DNA-bd_dom_sf"/>
</dbReference>
<dbReference type="RefSeq" id="WP_131328509.1">
    <property type="nucleotide sequence ID" value="NZ_CP044016.1"/>
</dbReference>
<sequence>MLDSVKSKTILEKIAEIFKNARLNYDGPYGYQRQRGRKGISLRDLAKHTGIKHTQISEIEKAKRNSGIINVIIIAEFLSIDLNKIIEIIKAVGSLVIENKND</sequence>
<protein>
    <submittedName>
        <fullName evidence="2">Helix-turn-helix transcriptional regulator</fullName>
    </submittedName>
</protein>
<dbReference type="CDD" id="cd00093">
    <property type="entry name" value="HTH_XRE"/>
    <property type="match status" value="1"/>
</dbReference>